<dbReference type="InterPro" id="IPR014729">
    <property type="entry name" value="Rossmann-like_a/b/a_fold"/>
</dbReference>
<accession>A0A6B3N9Y4</accession>
<evidence type="ECO:0000259" key="2">
    <source>
        <dbReference type="Pfam" id="PF00582"/>
    </source>
</evidence>
<dbReference type="AlphaFoldDB" id="A0A6B3N9Y4"/>
<dbReference type="SUPFAM" id="SSF52402">
    <property type="entry name" value="Adenine nucleotide alpha hydrolases-like"/>
    <property type="match status" value="1"/>
</dbReference>
<dbReference type="PANTHER" id="PTHR46268">
    <property type="entry name" value="STRESS RESPONSE PROTEIN NHAX"/>
    <property type="match status" value="1"/>
</dbReference>
<name>A0A6B3N9Y4_9CYAN</name>
<protein>
    <submittedName>
        <fullName evidence="3">Universal stress protein</fullName>
    </submittedName>
</protein>
<gene>
    <name evidence="3" type="ORF">F6J89_12795</name>
</gene>
<reference evidence="3" key="1">
    <citation type="submission" date="2019-11" db="EMBL/GenBank/DDBJ databases">
        <title>Genomic insights into an expanded diversity of filamentous marine cyanobacteria reveals the extraordinary biosynthetic potential of Moorea and Okeania.</title>
        <authorList>
            <person name="Ferreira Leao T."/>
            <person name="Wang M."/>
            <person name="Moss N."/>
            <person name="Da Silva R."/>
            <person name="Sanders J."/>
            <person name="Nurk S."/>
            <person name="Gurevich A."/>
            <person name="Humphrey G."/>
            <person name="Reher R."/>
            <person name="Zhu Q."/>
            <person name="Belda-Ferre P."/>
            <person name="Glukhov E."/>
            <person name="Rex R."/>
            <person name="Dorrestein P.C."/>
            <person name="Knight R."/>
            <person name="Pevzner P."/>
            <person name="Gerwick W.H."/>
            <person name="Gerwick L."/>
        </authorList>
    </citation>
    <scope>NUCLEOTIDE SEQUENCE</scope>
    <source>
        <strain evidence="3">SIO1C4</strain>
    </source>
</reference>
<dbReference type="PANTHER" id="PTHR46268:SF6">
    <property type="entry name" value="UNIVERSAL STRESS PROTEIN UP12"/>
    <property type="match status" value="1"/>
</dbReference>
<dbReference type="PRINTS" id="PR01438">
    <property type="entry name" value="UNVRSLSTRESS"/>
</dbReference>
<evidence type="ECO:0000256" key="1">
    <source>
        <dbReference type="ARBA" id="ARBA00008791"/>
    </source>
</evidence>
<sequence length="137" mass="14814">MFNTVLLPVDQSREAREAAEVVLHIVKKYDSRLILLSVIPESNSQSESPHPETMMSPEGVAELLQNAQALFAQNGIKAETFSRQGQPPFVICDVADEVDADLIVMGCRGLGLTEEGVADSVTNRVINLSPCPVLVVP</sequence>
<organism evidence="3">
    <name type="scientific">Symploca sp. SIO1C4</name>
    <dbReference type="NCBI Taxonomy" id="2607765"/>
    <lineage>
        <taxon>Bacteria</taxon>
        <taxon>Bacillati</taxon>
        <taxon>Cyanobacteriota</taxon>
        <taxon>Cyanophyceae</taxon>
        <taxon>Coleofasciculales</taxon>
        <taxon>Coleofasciculaceae</taxon>
        <taxon>Symploca</taxon>
    </lineage>
</organism>
<dbReference type="CDD" id="cd00293">
    <property type="entry name" value="USP-like"/>
    <property type="match status" value="1"/>
</dbReference>
<dbReference type="InterPro" id="IPR006016">
    <property type="entry name" value="UspA"/>
</dbReference>
<dbReference type="Pfam" id="PF00582">
    <property type="entry name" value="Usp"/>
    <property type="match status" value="1"/>
</dbReference>
<evidence type="ECO:0000313" key="3">
    <source>
        <dbReference type="EMBL" id="NER28477.1"/>
    </source>
</evidence>
<dbReference type="InterPro" id="IPR006015">
    <property type="entry name" value="Universal_stress_UspA"/>
</dbReference>
<dbReference type="Gene3D" id="3.40.50.620">
    <property type="entry name" value="HUPs"/>
    <property type="match status" value="1"/>
</dbReference>
<dbReference type="EMBL" id="JAAHFQ010000218">
    <property type="protein sequence ID" value="NER28477.1"/>
    <property type="molecule type" value="Genomic_DNA"/>
</dbReference>
<comment type="similarity">
    <text evidence="1">Belongs to the universal stress protein A family.</text>
</comment>
<proteinExistence type="inferred from homology"/>
<feature type="domain" description="UspA" evidence="2">
    <location>
        <begin position="1"/>
        <end position="137"/>
    </location>
</feature>
<comment type="caution">
    <text evidence="3">The sequence shown here is derived from an EMBL/GenBank/DDBJ whole genome shotgun (WGS) entry which is preliminary data.</text>
</comment>